<dbReference type="InterPro" id="IPR001828">
    <property type="entry name" value="ANF_lig-bd_rcpt"/>
</dbReference>
<dbReference type="GO" id="GO:0016020">
    <property type="term" value="C:membrane"/>
    <property type="evidence" value="ECO:0007669"/>
    <property type="project" value="UniProtKB-SubCell"/>
</dbReference>
<organism evidence="6 7">
    <name type="scientific">Candidatus Magnetoglobus multicellularis str. Araruama</name>
    <dbReference type="NCBI Taxonomy" id="890399"/>
    <lineage>
        <taxon>Bacteria</taxon>
        <taxon>Pseudomonadati</taxon>
        <taxon>Thermodesulfobacteriota</taxon>
        <taxon>Desulfobacteria</taxon>
        <taxon>Desulfobacterales</taxon>
        <taxon>Desulfobacteraceae</taxon>
        <taxon>Candidatus Magnetoglobus</taxon>
    </lineage>
</organism>
<dbReference type="Proteomes" id="UP000189670">
    <property type="component" value="Unassembled WGS sequence"/>
</dbReference>
<accession>A0A1V1P911</accession>
<dbReference type="AlphaFoldDB" id="A0A1V1P911"/>
<proteinExistence type="predicted"/>
<dbReference type="EMBL" id="ATBP01000307">
    <property type="protein sequence ID" value="ETR71195.1"/>
    <property type="molecule type" value="Genomic_DNA"/>
</dbReference>
<dbReference type="GO" id="GO:0005230">
    <property type="term" value="F:extracellular ligand-gated monoatomic ion channel activity"/>
    <property type="evidence" value="ECO:0007669"/>
    <property type="project" value="InterPro"/>
</dbReference>
<dbReference type="Gene3D" id="3.40.50.2300">
    <property type="match status" value="2"/>
</dbReference>
<keyword evidence="2" id="KW-0812">Transmembrane</keyword>
<comment type="caution">
    <text evidence="6">The sequence shown here is derived from an EMBL/GenBank/DDBJ whole genome shotgun (WGS) entry which is preliminary data.</text>
</comment>
<dbReference type="PANTHER" id="PTHR47151">
    <property type="entry name" value="LEU/ILE/VAL-BINDING ABC TRANSPORTER SUBUNIT"/>
    <property type="match status" value="1"/>
</dbReference>
<evidence type="ECO:0000256" key="1">
    <source>
        <dbReference type="ARBA" id="ARBA00004370"/>
    </source>
</evidence>
<sequence>MLKGIHLYVDDINKNDQGLGHHIHLIVKDDKNDKYTALKVAKEFAHDDRILLVIGHYFSATSIVAGRIYRNVGVPAITASATAEKVTHKNEWYFRVIPDNAFQSYYIVNYAKSHLKIKSVSIIYDQDEYGTSLAEHFEKTARGLGIDIRKKFVFQHHIHNASHHLDSLRNELSTMDNSSALFLAVHASDSVKIVDAIKKAGKEIKILGADSLGTDAFIKNLLNLSNINSSIKDYTDNIHYVTPFMHQISNQQAHIFLNQFKKKYDDYPYWISASYYDAICVGIHAIKNAHLNKKDNIYSIRSKIRESLKLFYSYENSVKGVTGNIFFDENGNTEKPMIIGVFQNNQPVPSYAQYGLIPPQELDDTTLEKTLEGDMILINDNVMQKINLVYAGIKMLSIEDIDLKKFSFKAQFYLYFRYMEAFKDNDIIFSNAAEPISLTSPVSTRQKDGITTKKYHVQGKFYSSFDMKDFPLDQQKLVISFYHKTLTRDKLIYISGTKFFDNNFHKMSVSGWKFMNQTTYQSFLEKTIQSQIVESEQPDIFSQLNTVIEIKKGISFMQYYTFCH</sequence>
<evidence type="ECO:0000256" key="3">
    <source>
        <dbReference type="ARBA" id="ARBA00022989"/>
    </source>
</evidence>
<keyword evidence="6" id="KW-0675">Receptor</keyword>
<reference evidence="7" key="1">
    <citation type="submission" date="2012-11" db="EMBL/GenBank/DDBJ databases">
        <authorList>
            <person name="Lucero-Rivera Y.E."/>
            <person name="Tovar-Ramirez D."/>
        </authorList>
    </citation>
    <scope>NUCLEOTIDE SEQUENCE [LARGE SCALE GENOMIC DNA]</scope>
    <source>
        <strain evidence="7">Araruama</strain>
    </source>
</reference>
<evidence type="ECO:0000256" key="2">
    <source>
        <dbReference type="ARBA" id="ARBA00022692"/>
    </source>
</evidence>
<name>A0A1V1P911_9BACT</name>
<gene>
    <name evidence="6" type="ORF">OMM_02670</name>
</gene>
<comment type="subcellular location">
    <subcellularLocation>
        <location evidence="1">Membrane</location>
    </subcellularLocation>
</comment>
<evidence type="ECO:0000313" key="6">
    <source>
        <dbReference type="EMBL" id="ETR71195.1"/>
    </source>
</evidence>
<protein>
    <submittedName>
        <fullName evidence="6">Extracellular ligand-binding receptor</fullName>
    </submittedName>
</protein>
<dbReference type="PANTHER" id="PTHR47151:SF2">
    <property type="entry name" value="AMINO ACID BINDING PROTEIN"/>
    <property type="match status" value="1"/>
</dbReference>
<dbReference type="Pfam" id="PF01094">
    <property type="entry name" value="ANF_receptor"/>
    <property type="match status" value="1"/>
</dbReference>
<evidence type="ECO:0000256" key="4">
    <source>
        <dbReference type="ARBA" id="ARBA00023136"/>
    </source>
</evidence>
<keyword evidence="4" id="KW-0472">Membrane</keyword>
<dbReference type="SUPFAM" id="SSF53822">
    <property type="entry name" value="Periplasmic binding protein-like I"/>
    <property type="match status" value="1"/>
</dbReference>
<dbReference type="SUPFAM" id="SSF63712">
    <property type="entry name" value="Nicotinic receptor ligand binding domain-like"/>
    <property type="match status" value="1"/>
</dbReference>
<dbReference type="InterPro" id="IPR028082">
    <property type="entry name" value="Peripla_BP_I"/>
</dbReference>
<keyword evidence="3" id="KW-1133">Transmembrane helix</keyword>
<feature type="domain" description="Receptor ligand binding region" evidence="5">
    <location>
        <begin position="9"/>
        <end position="335"/>
    </location>
</feature>
<evidence type="ECO:0000259" key="5">
    <source>
        <dbReference type="Pfam" id="PF01094"/>
    </source>
</evidence>
<dbReference type="InterPro" id="IPR036734">
    <property type="entry name" value="Neur_chan_lig-bd_sf"/>
</dbReference>
<dbReference type="Gene3D" id="2.70.170.10">
    <property type="entry name" value="Neurotransmitter-gated ion-channel ligand-binding domain"/>
    <property type="match status" value="1"/>
</dbReference>
<evidence type="ECO:0000313" key="7">
    <source>
        <dbReference type="Proteomes" id="UP000189670"/>
    </source>
</evidence>